<evidence type="ECO:0000313" key="2">
    <source>
        <dbReference type="EMBL" id="SED91877.1"/>
    </source>
</evidence>
<keyword evidence="2" id="KW-0238">DNA-binding</keyword>
<dbReference type="CDD" id="cd00093">
    <property type="entry name" value="HTH_XRE"/>
    <property type="match status" value="1"/>
</dbReference>
<dbReference type="EMBL" id="FNTT01000002">
    <property type="protein sequence ID" value="SED91877.1"/>
    <property type="molecule type" value="Genomic_DNA"/>
</dbReference>
<evidence type="ECO:0000259" key="1">
    <source>
        <dbReference type="PROSITE" id="PS50943"/>
    </source>
</evidence>
<dbReference type="Pfam" id="PF13560">
    <property type="entry name" value="HTH_31"/>
    <property type="match status" value="1"/>
</dbReference>
<dbReference type="InterPro" id="IPR001387">
    <property type="entry name" value="Cro/C1-type_HTH"/>
</dbReference>
<dbReference type="SUPFAM" id="SSF47413">
    <property type="entry name" value="lambda repressor-like DNA-binding domains"/>
    <property type="match status" value="1"/>
</dbReference>
<accession>A0ABY0YS45</accession>
<sequence>MMGVSVREGDFYCNGAKEANGRTAPLCDTAVLIFITTRLGQQVRQRRLNRGLTQADLAALAGITRQKVIAIEKGDLSVGMLAYARILGALDCEFAVVPAAMPTLDEIQGVFD</sequence>
<dbReference type="SMART" id="SM00530">
    <property type="entry name" value="HTH_XRE"/>
    <property type="match status" value="1"/>
</dbReference>
<reference evidence="2 3" key="1">
    <citation type="submission" date="2016-10" db="EMBL/GenBank/DDBJ databases">
        <authorList>
            <person name="Varghese N."/>
            <person name="Submissions S."/>
        </authorList>
    </citation>
    <scope>NUCLEOTIDE SEQUENCE [LARGE SCALE GENOMIC DNA]</scope>
    <source>
        <strain evidence="2 3">BS3780</strain>
    </source>
</reference>
<proteinExistence type="predicted"/>
<name>A0ABY0YS45_9PSED</name>
<dbReference type="GO" id="GO:0003677">
    <property type="term" value="F:DNA binding"/>
    <property type="evidence" value="ECO:0007669"/>
    <property type="project" value="UniProtKB-KW"/>
</dbReference>
<keyword evidence="3" id="KW-1185">Reference proteome</keyword>
<organism evidence="2 3">
    <name type="scientific">Pseudomonas kilonensis</name>
    <dbReference type="NCBI Taxonomy" id="132476"/>
    <lineage>
        <taxon>Bacteria</taxon>
        <taxon>Pseudomonadati</taxon>
        <taxon>Pseudomonadota</taxon>
        <taxon>Gammaproteobacteria</taxon>
        <taxon>Pseudomonadales</taxon>
        <taxon>Pseudomonadaceae</taxon>
        <taxon>Pseudomonas</taxon>
    </lineage>
</organism>
<dbReference type="Proteomes" id="UP000183915">
    <property type="component" value="Unassembled WGS sequence"/>
</dbReference>
<dbReference type="InterPro" id="IPR010982">
    <property type="entry name" value="Lambda_DNA-bd_dom_sf"/>
</dbReference>
<dbReference type="PROSITE" id="PS50943">
    <property type="entry name" value="HTH_CROC1"/>
    <property type="match status" value="1"/>
</dbReference>
<gene>
    <name evidence="2" type="ORF">SAMN04490188_1990</name>
</gene>
<dbReference type="Gene3D" id="1.10.260.40">
    <property type="entry name" value="lambda repressor-like DNA-binding domains"/>
    <property type="match status" value="1"/>
</dbReference>
<feature type="domain" description="HTH cro/C1-type" evidence="1">
    <location>
        <begin position="43"/>
        <end position="97"/>
    </location>
</feature>
<evidence type="ECO:0000313" key="3">
    <source>
        <dbReference type="Proteomes" id="UP000183915"/>
    </source>
</evidence>
<protein>
    <submittedName>
        <fullName evidence="2">DNA-binding transcriptional regulator, XRE-family HTH domain</fullName>
    </submittedName>
</protein>
<comment type="caution">
    <text evidence="2">The sequence shown here is derived from an EMBL/GenBank/DDBJ whole genome shotgun (WGS) entry which is preliminary data.</text>
</comment>